<dbReference type="GeneID" id="42478856"/>
<dbReference type="EMBL" id="BSNM01000013">
    <property type="protein sequence ID" value="GLQ31468.1"/>
    <property type="molecule type" value="Genomic_DNA"/>
</dbReference>
<comment type="caution">
    <text evidence="1">The sequence shown here is derived from an EMBL/GenBank/DDBJ whole genome shotgun (WGS) entry which is preliminary data.</text>
</comment>
<reference evidence="1" key="2">
    <citation type="submission" date="2023-01" db="EMBL/GenBank/DDBJ databases">
        <title>Draft genome sequence of Litoribrevibacter albus strain NBRC 110071.</title>
        <authorList>
            <person name="Sun Q."/>
            <person name="Mori K."/>
        </authorList>
    </citation>
    <scope>NUCLEOTIDE SEQUENCE</scope>
    <source>
        <strain evidence="1">NBRC 110071</strain>
    </source>
</reference>
<evidence type="ECO:0000313" key="1">
    <source>
        <dbReference type="EMBL" id="GLQ31468.1"/>
    </source>
</evidence>
<name>A0AA37W7J3_9GAMM</name>
<dbReference type="RefSeq" id="WP_004748864.1">
    <property type="nucleotide sequence ID" value="NZ_BSNM01000013.1"/>
</dbReference>
<accession>A0AA37W7J3</accession>
<evidence type="ECO:0000313" key="2">
    <source>
        <dbReference type="Proteomes" id="UP001161389"/>
    </source>
</evidence>
<keyword evidence="2" id="KW-1185">Reference proteome</keyword>
<reference evidence="1" key="1">
    <citation type="journal article" date="2014" name="Int. J. Syst. Evol. Microbiol.">
        <title>Complete genome sequence of Corynebacterium casei LMG S-19264T (=DSM 44701T), isolated from a smear-ripened cheese.</title>
        <authorList>
            <consortium name="US DOE Joint Genome Institute (JGI-PGF)"/>
            <person name="Walter F."/>
            <person name="Albersmeier A."/>
            <person name="Kalinowski J."/>
            <person name="Ruckert C."/>
        </authorList>
    </citation>
    <scope>NUCLEOTIDE SEQUENCE</scope>
    <source>
        <strain evidence="1">NBRC 110071</strain>
    </source>
</reference>
<organism evidence="1 2">
    <name type="scientific">Litoribrevibacter albus</name>
    <dbReference type="NCBI Taxonomy" id="1473156"/>
    <lineage>
        <taxon>Bacteria</taxon>
        <taxon>Pseudomonadati</taxon>
        <taxon>Pseudomonadota</taxon>
        <taxon>Gammaproteobacteria</taxon>
        <taxon>Oceanospirillales</taxon>
        <taxon>Oceanospirillaceae</taxon>
        <taxon>Litoribrevibacter</taxon>
    </lineage>
</organism>
<proteinExistence type="predicted"/>
<gene>
    <name evidence="1" type="ORF">GCM10007876_19470</name>
</gene>
<sequence>MSNTQQNVIKHQQVNARGTPVRQITVYTPERVTELFYQFVMEQWVPYKRVVHSVH</sequence>
<dbReference type="Proteomes" id="UP001161389">
    <property type="component" value="Unassembled WGS sequence"/>
</dbReference>
<dbReference type="AlphaFoldDB" id="A0AA37W7J3"/>
<protein>
    <submittedName>
        <fullName evidence="1">Uncharacterized protein</fullName>
    </submittedName>
</protein>